<dbReference type="EMBL" id="DUTF01000187">
    <property type="protein sequence ID" value="HHY26736.1"/>
    <property type="molecule type" value="Genomic_DNA"/>
</dbReference>
<dbReference type="InterPro" id="IPR000120">
    <property type="entry name" value="Amidase"/>
</dbReference>
<comment type="similarity">
    <text evidence="6">Belongs to the amidase family. GatA subfamily.</text>
</comment>
<comment type="caution">
    <text evidence="8">The sequence shown here is derived from an EMBL/GenBank/DDBJ whole genome shotgun (WGS) entry which is preliminary data.</text>
</comment>
<dbReference type="Proteomes" id="UP000553059">
    <property type="component" value="Unassembled WGS sequence"/>
</dbReference>
<evidence type="ECO:0000259" key="7">
    <source>
        <dbReference type="Pfam" id="PF01425"/>
    </source>
</evidence>
<organism evidence="8 9">
    <name type="scientific">Desulfitobacterium dehalogenans</name>
    <dbReference type="NCBI Taxonomy" id="36854"/>
    <lineage>
        <taxon>Bacteria</taxon>
        <taxon>Bacillati</taxon>
        <taxon>Bacillota</taxon>
        <taxon>Clostridia</taxon>
        <taxon>Eubacteriales</taxon>
        <taxon>Desulfitobacteriaceae</taxon>
        <taxon>Desulfitobacterium</taxon>
    </lineage>
</organism>
<dbReference type="PANTHER" id="PTHR11895:SF151">
    <property type="entry name" value="GLUTAMYL-TRNA(GLN) AMIDOTRANSFERASE SUBUNIT A"/>
    <property type="match status" value="1"/>
</dbReference>
<gene>
    <name evidence="6 8" type="primary">gatA</name>
    <name evidence="8" type="ORF">GX523_08330</name>
</gene>
<feature type="active site" description="Charge relay system" evidence="6">
    <location>
        <position position="79"/>
    </location>
</feature>
<protein>
    <recommendedName>
        <fullName evidence="6">Glutamyl-tRNA(Gln) amidotransferase subunit A</fullName>
        <shortName evidence="6">Glu-ADT subunit A</shortName>
        <ecNumber evidence="6">6.3.5.7</ecNumber>
    </recommendedName>
</protein>
<dbReference type="GO" id="GO:0016740">
    <property type="term" value="F:transferase activity"/>
    <property type="evidence" value="ECO:0007669"/>
    <property type="project" value="UniProtKB-KW"/>
</dbReference>
<comment type="subunit">
    <text evidence="6">Heterotrimer of A, B and C subunits.</text>
</comment>
<keyword evidence="4 6" id="KW-0648">Protein biosynthesis</keyword>
<dbReference type="PANTHER" id="PTHR11895">
    <property type="entry name" value="TRANSAMIDASE"/>
    <property type="match status" value="1"/>
</dbReference>
<dbReference type="EC" id="6.3.5.7" evidence="6"/>
<evidence type="ECO:0000313" key="8">
    <source>
        <dbReference type="EMBL" id="HHY26736.1"/>
    </source>
</evidence>
<dbReference type="GO" id="GO:0006412">
    <property type="term" value="P:translation"/>
    <property type="evidence" value="ECO:0007669"/>
    <property type="project" value="UniProtKB-UniRule"/>
</dbReference>
<dbReference type="InterPro" id="IPR023631">
    <property type="entry name" value="Amidase_dom"/>
</dbReference>
<keyword evidence="2 6" id="KW-0547">Nucleotide-binding</keyword>
<dbReference type="GO" id="GO:0005524">
    <property type="term" value="F:ATP binding"/>
    <property type="evidence" value="ECO:0007669"/>
    <property type="project" value="UniProtKB-KW"/>
</dbReference>
<evidence type="ECO:0000256" key="4">
    <source>
        <dbReference type="ARBA" id="ARBA00022917"/>
    </source>
</evidence>
<keyword evidence="1 6" id="KW-0436">Ligase</keyword>
<dbReference type="Gene3D" id="3.90.1300.10">
    <property type="entry name" value="Amidase signature (AS) domain"/>
    <property type="match status" value="1"/>
</dbReference>
<dbReference type="SUPFAM" id="SSF75304">
    <property type="entry name" value="Amidase signature (AS) enzymes"/>
    <property type="match status" value="1"/>
</dbReference>
<reference evidence="8 9" key="1">
    <citation type="journal article" date="2020" name="Biotechnol. Biofuels">
        <title>New insights from the biogas microbiome by comprehensive genome-resolved metagenomics of nearly 1600 species originating from multiple anaerobic digesters.</title>
        <authorList>
            <person name="Campanaro S."/>
            <person name="Treu L."/>
            <person name="Rodriguez-R L.M."/>
            <person name="Kovalovszki A."/>
            <person name="Ziels R.M."/>
            <person name="Maus I."/>
            <person name="Zhu X."/>
            <person name="Kougias P.G."/>
            <person name="Basile A."/>
            <person name="Luo G."/>
            <person name="Schluter A."/>
            <person name="Konstantinidis K.T."/>
            <person name="Angelidaki I."/>
        </authorList>
    </citation>
    <scope>NUCLEOTIDE SEQUENCE [LARGE SCALE GENOMIC DNA]</scope>
    <source>
        <strain evidence="8">AS05jafATM_4</strain>
    </source>
</reference>
<feature type="active site" description="Acyl-ester intermediate" evidence="6">
    <location>
        <position position="178"/>
    </location>
</feature>
<feature type="active site" description="Charge relay system" evidence="6">
    <location>
        <position position="154"/>
    </location>
</feature>
<comment type="function">
    <text evidence="5 6">Allows the formation of correctly charged Gln-tRNA(Gln) through the transamidation of misacylated Glu-tRNA(Gln) in organisms which lack glutaminyl-tRNA synthetase. The reaction takes place in the presence of glutamine and ATP through an activated gamma-phospho-Glu-tRNA(Gln).</text>
</comment>
<evidence type="ECO:0000256" key="5">
    <source>
        <dbReference type="ARBA" id="ARBA00025295"/>
    </source>
</evidence>
<evidence type="ECO:0000256" key="2">
    <source>
        <dbReference type="ARBA" id="ARBA00022741"/>
    </source>
</evidence>
<evidence type="ECO:0000256" key="1">
    <source>
        <dbReference type="ARBA" id="ARBA00022598"/>
    </source>
</evidence>
<dbReference type="NCBIfam" id="TIGR00132">
    <property type="entry name" value="gatA"/>
    <property type="match status" value="1"/>
</dbReference>
<dbReference type="Pfam" id="PF01425">
    <property type="entry name" value="Amidase"/>
    <property type="match status" value="1"/>
</dbReference>
<dbReference type="GO" id="GO:0030956">
    <property type="term" value="C:glutamyl-tRNA(Gln) amidotransferase complex"/>
    <property type="evidence" value="ECO:0007669"/>
    <property type="project" value="InterPro"/>
</dbReference>
<dbReference type="GO" id="GO:0050567">
    <property type="term" value="F:glutaminyl-tRNA synthase (glutamine-hydrolyzing) activity"/>
    <property type="evidence" value="ECO:0007669"/>
    <property type="project" value="UniProtKB-UniRule"/>
</dbReference>
<accession>A0A7C7D5G9</accession>
<name>A0A7C7D5G9_9FIRM</name>
<keyword evidence="3 6" id="KW-0067">ATP-binding</keyword>
<dbReference type="InterPro" id="IPR036928">
    <property type="entry name" value="AS_sf"/>
</dbReference>
<keyword evidence="8" id="KW-0808">Transferase</keyword>
<dbReference type="HAMAP" id="MF_00120">
    <property type="entry name" value="GatA"/>
    <property type="match status" value="1"/>
</dbReference>
<sequence>MEMTGLTIGELHELLESKAISVTELTQGFLDRIEAVDPDIRAFITVTKKEALSQAKTVDEKLARGEKLGVLEGIPMALKDNLCTDGIRTTCSSKILENFIPPYNAAVAEKLNDSGAILLGKLNMDEFAMGSSTENSGFFATRNPWDLERVPGGSSGGSVASVAADQAVYSLGSDTGGSIRQPAAFCGVVGLKPTYGVVSRYGLIAYASSLDQIGPVTKTVRDNALVLNAIAGHDPKDSTSVQFEKPDYTRFLTEDIRGLRIGVPKEYFGQGMDPHVEEVIREALRTYESLGAIVEECSLPHTEYAMPAYYLIATAEASSNLARYDGVRYGHRTESAEDVVGMFCKTRAEGFGSEVKRRIMLGTYALSAGYYDDYYLKAQKVRTLIVQDFQQVFDRFDVLLSPTAPTSAFRIGEKSGDPLTMYLSDVCTVPINLAGIPALSIPAGFVDGLPVGMQLMGKHFAEGTLYKTAYAFEKNTAFHTRKPGLSKGGARS</sequence>
<evidence type="ECO:0000256" key="3">
    <source>
        <dbReference type="ARBA" id="ARBA00022840"/>
    </source>
</evidence>
<comment type="catalytic activity">
    <reaction evidence="6">
        <text>L-glutamyl-tRNA(Gln) + L-glutamine + ATP + H2O = L-glutaminyl-tRNA(Gln) + L-glutamate + ADP + phosphate + H(+)</text>
        <dbReference type="Rhea" id="RHEA:17521"/>
        <dbReference type="Rhea" id="RHEA-COMP:9681"/>
        <dbReference type="Rhea" id="RHEA-COMP:9684"/>
        <dbReference type="ChEBI" id="CHEBI:15377"/>
        <dbReference type="ChEBI" id="CHEBI:15378"/>
        <dbReference type="ChEBI" id="CHEBI:29985"/>
        <dbReference type="ChEBI" id="CHEBI:30616"/>
        <dbReference type="ChEBI" id="CHEBI:43474"/>
        <dbReference type="ChEBI" id="CHEBI:58359"/>
        <dbReference type="ChEBI" id="CHEBI:78520"/>
        <dbReference type="ChEBI" id="CHEBI:78521"/>
        <dbReference type="ChEBI" id="CHEBI:456216"/>
        <dbReference type="EC" id="6.3.5.7"/>
    </reaction>
</comment>
<feature type="domain" description="Amidase" evidence="7">
    <location>
        <begin position="24"/>
        <end position="465"/>
    </location>
</feature>
<dbReference type="AlphaFoldDB" id="A0A7C7D5G9"/>
<proteinExistence type="inferred from homology"/>
<dbReference type="InterPro" id="IPR004412">
    <property type="entry name" value="GatA"/>
</dbReference>
<evidence type="ECO:0000256" key="6">
    <source>
        <dbReference type="HAMAP-Rule" id="MF_00120"/>
    </source>
</evidence>
<evidence type="ECO:0000313" key="9">
    <source>
        <dbReference type="Proteomes" id="UP000553059"/>
    </source>
</evidence>